<comment type="caution">
    <text evidence="5">The sequence shown here is derived from an EMBL/GenBank/DDBJ whole genome shotgun (WGS) entry which is preliminary data.</text>
</comment>
<dbReference type="PANTHER" id="PTHR24304">
    <property type="entry name" value="CYTOCHROME P450 FAMILY 7"/>
    <property type="match status" value="1"/>
</dbReference>
<keyword evidence="2" id="KW-0349">Heme</keyword>
<protein>
    <recommendedName>
        <fullName evidence="7">Cytochrome P450</fullName>
    </recommendedName>
</protein>
<evidence type="ECO:0000256" key="3">
    <source>
        <dbReference type="ARBA" id="ARBA00022723"/>
    </source>
</evidence>
<keyword evidence="3" id="KW-0479">Metal-binding</keyword>
<keyword evidence="4" id="KW-0408">Iron</keyword>
<dbReference type="Pfam" id="PF00067">
    <property type="entry name" value="p450"/>
    <property type="match status" value="1"/>
</dbReference>
<evidence type="ECO:0008006" key="7">
    <source>
        <dbReference type="Google" id="ProtNLM"/>
    </source>
</evidence>
<proteinExistence type="inferred from homology"/>
<dbReference type="Proteomes" id="UP001590951">
    <property type="component" value="Unassembled WGS sequence"/>
</dbReference>
<gene>
    <name evidence="5" type="ORF">ABVK25_010339</name>
</gene>
<evidence type="ECO:0000256" key="1">
    <source>
        <dbReference type="ARBA" id="ARBA00010617"/>
    </source>
</evidence>
<dbReference type="EMBL" id="JBHFEH010000064">
    <property type="protein sequence ID" value="KAL2049435.1"/>
    <property type="molecule type" value="Genomic_DNA"/>
</dbReference>
<accession>A0ABR4AVC1</accession>
<evidence type="ECO:0000256" key="2">
    <source>
        <dbReference type="ARBA" id="ARBA00022617"/>
    </source>
</evidence>
<dbReference type="PANTHER" id="PTHR24304:SF2">
    <property type="entry name" value="24-HYDROXYCHOLESTEROL 7-ALPHA-HYDROXYLASE"/>
    <property type="match status" value="1"/>
</dbReference>
<dbReference type="InterPro" id="IPR050529">
    <property type="entry name" value="CYP450_sterol_14alpha_dmase"/>
</dbReference>
<comment type="similarity">
    <text evidence="1">Belongs to the cytochrome P450 family.</text>
</comment>
<sequence length="518" mass="59424">MLVPVTSGEEQWNRIKSNQATRLQQYLVPRFTNSSCIGHSLAFFSNSDALLERGLDYTGRTHEIYAIKVWRQRLYIITAPEDVAAAFRNNTSLNFDGHLNELLINFGFKGEALRLAWHEPEPGESCYLPDDLITPRQKSLNRLTEEVYKQQLLPGEKMDIMCRVFINALDYTLQWNRLEFCTLAHNGDRKQVSLRALCRYTMVDAATRSMFGSHLHAIEPDIVRHMLEFNEFVWMIFFRYPDFLGSPAAAPRWKITKVLETFISLPEEQRSEQAWSIKTILAAQEIVGIDLRSRASIILMIYWAANSNEYNISFWVFSHLLFEETLLDLVRAETEAAWSNGTLHVKSLCANSPNLEAIFCEALRLNGGAMVSRKVLAPTDIGGKALQPGNSIIIPSRQLHKNKDVWGFDVNEFDAFRFAKKKKSCQAFILPPIRWRGYLLSWTGSCQGRGLRLYRDYTPSIRHQAGSTKRFSTEAGFSQTRRQHSCIGDHGSCEEHGCHRQYVGFKIRGLRSIILRMI</sequence>
<dbReference type="InterPro" id="IPR001128">
    <property type="entry name" value="Cyt_P450"/>
</dbReference>
<keyword evidence="6" id="KW-1185">Reference proteome</keyword>
<dbReference type="Gene3D" id="1.10.630.10">
    <property type="entry name" value="Cytochrome P450"/>
    <property type="match status" value="1"/>
</dbReference>
<evidence type="ECO:0000313" key="6">
    <source>
        <dbReference type="Proteomes" id="UP001590951"/>
    </source>
</evidence>
<evidence type="ECO:0000313" key="5">
    <source>
        <dbReference type="EMBL" id="KAL2049435.1"/>
    </source>
</evidence>
<reference evidence="5 6" key="1">
    <citation type="submission" date="2024-09" db="EMBL/GenBank/DDBJ databases">
        <title>Rethinking Asexuality: The Enigmatic Case of Functional Sexual Genes in Lepraria (Stereocaulaceae).</title>
        <authorList>
            <person name="Doellman M."/>
            <person name="Sun Y."/>
            <person name="Barcenas-Pena A."/>
            <person name="Lumbsch H.T."/>
            <person name="Grewe F."/>
        </authorList>
    </citation>
    <scope>NUCLEOTIDE SEQUENCE [LARGE SCALE GENOMIC DNA]</scope>
    <source>
        <strain evidence="5 6">Grewe 0041</strain>
    </source>
</reference>
<name>A0ABR4AVC1_9LECA</name>
<dbReference type="InterPro" id="IPR036396">
    <property type="entry name" value="Cyt_P450_sf"/>
</dbReference>
<evidence type="ECO:0000256" key="4">
    <source>
        <dbReference type="ARBA" id="ARBA00023004"/>
    </source>
</evidence>
<organism evidence="5 6">
    <name type="scientific">Lepraria finkii</name>
    <dbReference type="NCBI Taxonomy" id="1340010"/>
    <lineage>
        <taxon>Eukaryota</taxon>
        <taxon>Fungi</taxon>
        <taxon>Dikarya</taxon>
        <taxon>Ascomycota</taxon>
        <taxon>Pezizomycotina</taxon>
        <taxon>Lecanoromycetes</taxon>
        <taxon>OSLEUM clade</taxon>
        <taxon>Lecanoromycetidae</taxon>
        <taxon>Lecanorales</taxon>
        <taxon>Lecanorineae</taxon>
        <taxon>Stereocaulaceae</taxon>
        <taxon>Lepraria</taxon>
    </lineage>
</organism>
<dbReference type="SUPFAM" id="SSF48264">
    <property type="entry name" value="Cytochrome P450"/>
    <property type="match status" value="1"/>
</dbReference>